<name>A0A4Y9ZQP4_9AGAM</name>
<protein>
    <submittedName>
        <fullName evidence="1">Uncharacterized protein</fullName>
    </submittedName>
</protein>
<reference evidence="1 2" key="1">
    <citation type="submission" date="2019-02" db="EMBL/GenBank/DDBJ databases">
        <title>Genome sequencing of the rare red list fungi Hericium alpestre (H. flagellum).</title>
        <authorList>
            <person name="Buettner E."/>
            <person name="Kellner H."/>
        </authorList>
    </citation>
    <scope>NUCLEOTIDE SEQUENCE [LARGE SCALE GENOMIC DNA]</scope>
    <source>
        <strain evidence="1 2">DSM 108284</strain>
    </source>
</reference>
<evidence type="ECO:0000313" key="2">
    <source>
        <dbReference type="Proteomes" id="UP000298061"/>
    </source>
</evidence>
<sequence length="234" mass="25961">MAQQNNAIFPHIPLIQPPPAFAGAPLHLPHIPNMVEHMNALSEAMVESSHSQNTMSASFHDLAQELGNVQNIPVVAGAEVQADILQAINLLINSVNQGNQRQVQLHNAQQAMTQQLNNMQVVMNQRFNNVHQVMNQRFDNMQEGIDQRFDDVDERLDDVDQRLVNVEASIDDLAELLEWEHNAATARTMNSLNPLGPYNAIPSKPPRAAYPGVFPPTSKALNNMTGTHIIPTHI</sequence>
<dbReference type="Proteomes" id="UP000298061">
    <property type="component" value="Unassembled WGS sequence"/>
</dbReference>
<dbReference type="EMBL" id="SFCI01001056">
    <property type="protein sequence ID" value="TFY76905.1"/>
    <property type="molecule type" value="Genomic_DNA"/>
</dbReference>
<proteinExistence type="predicted"/>
<comment type="caution">
    <text evidence="1">The sequence shown here is derived from an EMBL/GenBank/DDBJ whole genome shotgun (WGS) entry which is preliminary data.</text>
</comment>
<dbReference type="AlphaFoldDB" id="A0A4Y9ZQP4"/>
<dbReference type="Gene3D" id="1.20.120.20">
    <property type="entry name" value="Apolipoprotein"/>
    <property type="match status" value="1"/>
</dbReference>
<evidence type="ECO:0000313" key="1">
    <source>
        <dbReference type="EMBL" id="TFY76905.1"/>
    </source>
</evidence>
<keyword evidence="2" id="KW-1185">Reference proteome</keyword>
<gene>
    <name evidence="1" type="ORF">EWM64_g7108</name>
</gene>
<accession>A0A4Y9ZQP4</accession>
<organism evidence="1 2">
    <name type="scientific">Hericium alpestre</name>
    <dbReference type="NCBI Taxonomy" id="135208"/>
    <lineage>
        <taxon>Eukaryota</taxon>
        <taxon>Fungi</taxon>
        <taxon>Dikarya</taxon>
        <taxon>Basidiomycota</taxon>
        <taxon>Agaricomycotina</taxon>
        <taxon>Agaricomycetes</taxon>
        <taxon>Russulales</taxon>
        <taxon>Hericiaceae</taxon>
        <taxon>Hericium</taxon>
    </lineage>
</organism>